<evidence type="ECO:0000313" key="4">
    <source>
        <dbReference type="EMBL" id="KAJ4483206.1"/>
    </source>
</evidence>
<sequence length="314" mass="33763">MRTHSFAFTFFCAATTVVASSSHNFEARNVHARHLIHARQPPIEKRCKTRTESESTSSTFADDSVQSSSSTTHSVTPTSTSTSAQASASSSGSGLLSVVSTCGAIGATLDITSQSGPNGNIYWINCGLSDDGWNPVYVNISQIIVKDLNTALQDSSTPFSACSSYIDKFNQYGEELNVPPIFIASFAMQESSCNPATVGGGGEEGLMQLTPDKCTDAPNGDCQDVDYNIYTGAKYFSDLLDSNDGDLFLSVGSYNGWYKGMTYADATAAASSDCCRCQQNLDYLHQFFNGWIQNYDPYANDLGVYHNLDVCGSD</sequence>
<comment type="caution">
    <text evidence="4">The sequence shown here is derived from an EMBL/GenBank/DDBJ whole genome shotgun (WGS) entry which is preliminary data.</text>
</comment>
<feature type="region of interest" description="Disordered" evidence="1">
    <location>
        <begin position="39"/>
        <end position="92"/>
    </location>
</feature>
<dbReference type="OrthoDB" id="2537480at2759"/>
<keyword evidence="5" id="KW-1185">Reference proteome</keyword>
<evidence type="ECO:0000259" key="3">
    <source>
        <dbReference type="Pfam" id="PF01464"/>
    </source>
</evidence>
<feature type="compositionally biased region" description="Basic and acidic residues" evidence="1">
    <location>
        <begin position="42"/>
        <end position="53"/>
    </location>
</feature>
<dbReference type="AlphaFoldDB" id="A0A9W9AHY2"/>
<feature type="compositionally biased region" description="Low complexity" evidence="1">
    <location>
        <begin position="54"/>
        <end position="92"/>
    </location>
</feature>
<feature type="domain" description="Transglycosylase SLT" evidence="3">
    <location>
        <begin position="169"/>
        <end position="256"/>
    </location>
</feature>
<dbReference type="Proteomes" id="UP001150266">
    <property type="component" value="Unassembled WGS sequence"/>
</dbReference>
<accession>A0A9W9AHY2</accession>
<feature type="signal peptide" evidence="2">
    <location>
        <begin position="1"/>
        <end position="19"/>
    </location>
</feature>
<proteinExistence type="predicted"/>
<dbReference type="InterPro" id="IPR008258">
    <property type="entry name" value="Transglycosylase_SLT_dom_1"/>
</dbReference>
<protein>
    <submittedName>
        <fullName evidence="4">Glycoside hydrolase family 23 protein</fullName>
    </submittedName>
</protein>
<dbReference type="EMBL" id="JAOTPV010000004">
    <property type="protein sequence ID" value="KAJ4483206.1"/>
    <property type="molecule type" value="Genomic_DNA"/>
</dbReference>
<reference evidence="4" key="1">
    <citation type="submission" date="2022-08" db="EMBL/GenBank/DDBJ databases">
        <title>A Global Phylogenomic Analysis of the Shiitake Genus Lentinula.</title>
        <authorList>
            <consortium name="DOE Joint Genome Institute"/>
            <person name="Sierra-Patev S."/>
            <person name="Min B."/>
            <person name="Naranjo-Ortiz M."/>
            <person name="Looney B."/>
            <person name="Konkel Z."/>
            <person name="Slot J.C."/>
            <person name="Sakamoto Y."/>
            <person name="Steenwyk J.L."/>
            <person name="Rokas A."/>
            <person name="Carro J."/>
            <person name="Camarero S."/>
            <person name="Ferreira P."/>
            <person name="Molpeceres G."/>
            <person name="Ruiz-Duenas F.J."/>
            <person name="Serrano A."/>
            <person name="Henrissat B."/>
            <person name="Drula E."/>
            <person name="Hughes K.W."/>
            <person name="Mata J.L."/>
            <person name="Ishikawa N.K."/>
            <person name="Vargas-Isla R."/>
            <person name="Ushijima S."/>
            <person name="Smith C.A."/>
            <person name="Ahrendt S."/>
            <person name="Andreopoulos W."/>
            <person name="He G."/>
            <person name="Labutti K."/>
            <person name="Lipzen A."/>
            <person name="Ng V."/>
            <person name="Riley R."/>
            <person name="Sandor L."/>
            <person name="Barry K."/>
            <person name="Martinez A.T."/>
            <person name="Xiao Y."/>
            <person name="Gibbons J.G."/>
            <person name="Terashima K."/>
            <person name="Grigoriev I.V."/>
            <person name="Hibbett D.S."/>
        </authorList>
    </citation>
    <scope>NUCLEOTIDE SEQUENCE</scope>
    <source>
        <strain evidence="4">JLM2183</strain>
    </source>
</reference>
<gene>
    <name evidence="4" type="ORF">J3R30DRAFT_3655590</name>
</gene>
<dbReference type="Gene3D" id="1.10.530.10">
    <property type="match status" value="1"/>
</dbReference>
<dbReference type="Pfam" id="PF01464">
    <property type="entry name" value="SLT"/>
    <property type="match status" value="1"/>
</dbReference>
<dbReference type="GO" id="GO:0016787">
    <property type="term" value="F:hydrolase activity"/>
    <property type="evidence" value="ECO:0007669"/>
    <property type="project" value="UniProtKB-KW"/>
</dbReference>
<keyword evidence="4" id="KW-0378">Hydrolase</keyword>
<name>A0A9W9AHY2_9AGAR</name>
<evidence type="ECO:0000313" key="5">
    <source>
        <dbReference type="Proteomes" id="UP001150266"/>
    </source>
</evidence>
<keyword evidence="2" id="KW-0732">Signal</keyword>
<dbReference type="SUPFAM" id="SSF53955">
    <property type="entry name" value="Lysozyme-like"/>
    <property type="match status" value="1"/>
</dbReference>
<feature type="chain" id="PRO_5040923732" evidence="2">
    <location>
        <begin position="20"/>
        <end position="314"/>
    </location>
</feature>
<evidence type="ECO:0000256" key="1">
    <source>
        <dbReference type="SAM" id="MobiDB-lite"/>
    </source>
</evidence>
<evidence type="ECO:0000256" key="2">
    <source>
        <dbReference type="SAM" id="SignalP"/>
    </source>
</evidence>
<dbReference type="InterPro" id="IPR023346">
    <property type="entry name" value="Lysozyme-like_dom_sf"/>
</dbReference>
<organism evidence="4 5">
    <name type="scientific">Lentinula aciculospora</name>
    <dbReference type="NCBI Taxonomy" id="153920"/>
    <lineage>
        <taxon>Eukaryota</taxon>
        <taxon>Fungi</taxon>
        <taxon>Dikarya</taxon>
        <taxon>Basidiomycota</taxon>
        <taxon>Agaricomycotina</taxon>
        <taxon>Agaricomycetes</taxon>
        <taxon>Agaricomycetidae</taxon>
        <taxon>Agaricales</taxon>
        <taxon>Marasmiineae</taxon>
        <taxon>Omphalotaceae</taxon>
        <taxon>Lentinula</taxon>
    </lineage>
</organism>